<keyword evidence="4" id="KW-0677">Repeat</keyword>
<dbReference type="InterPro" id="IPR018357">
    <property type="entry name" value="Hexapep_transf_CS"/>
</dbReference>
<dbReference type="CDD" id="cd03352">
    <property type="entry name" value="LbH_LpxD"/>
    <property type="match status" value="1"/>
</dbReference>
<evidence type="ECO:0000256" key="4">
    <source>
        <dbReference type="ARBA" id="ARBA00022737"/>
    </source>
</evidence>
<organism evidence="7 8">
    <name type="scientific">Ketogulonicigenium vulgare (strain WSH-001)</name>
    <dbReference type="NCBI Taxonomy" id="759362"/>
    <lineage>
        <taxon>Bacteria</taxon>
        <taxon>Pseudomonadati</taxon>
        <taxon>Pseudomonadota</taxon>
        <taxon>Alphaproteobacteria</taxon>
        <taxon>Rhodobacterales</taxon>
        <taxon>Roseobacteraceae</taxon>
        <taxon>Ketogulonicigenium</taxon>
    </lineage>
</organism>
<sequence>MPYRIDELAEKLGASFEGDGSLIVSGAAEPQTAGEGDLALAMSPAYAAHLAEGRAQAAVVWPGADWQALGLKAAVFAPRGRLAMAGLTALMDPGPAMAPGIHPSAIVDPTADIAADVAIGPFSIIGAGVTVAAGVRIGAHVSVGPSSVIGVDGLIHDGVRIGRRVRIGARVIVQPNAVIGADGLSFVTAEPSFVELSRQTLGVGEVTIPSDPRWHRIHSLGGVEIGDDVEIGAATTIDSGTIRATKIGNGTKLDNLIHIAHNVVIGEHCLFAAQVGVAGSSVIGNRVVCAGKVGISDNITIGNDCVLGGASVILSSVPAGRVMLGYPATKMDVQLESYKALRRLPRILAKLAPRKGE</sequence>
<gene>
    <name evidence="7" type="primary">lpxD</name>
    <name evidence="7" type="ordered locus">KVU_0585</name>
</gene>
<dbReference type="GO" id="GO:0016020">
    <property type="term" value="C:membrane"/>
    <property type="evidence" value="ECO:0007669"/>
    <property type="project" value="GOC"/>
</dbReference>
<dbReference type="OrthoDB" id="9784739at2"/>
<accession>F9Y3R0</accession>
<evidence type="ECO:0000256" key="2">
    <source>
        <dbReference type="ARBA" id="ARBA00022556"/>
    </source>
</evidence>
<evidence type="ECO:0000313" key="8">
    <source>
        <dbReference type="Proteomes" id="UP000000692"/>
    </source>
</evidence>
<dbReference type="HOGENOM" id="CLU_049865_0_0_5"/>
<proteinExistence type="predicted"/>
<keyword evidence="3 7" id="KW-0808">Transferase</keyword>
<dbReference type="PANTHER" id="PTHR43378">
    <property type="entry name" value="UDP-3-O-ACYLGLUCOSAMINE N-ACYLTRANSFERASE"/>
    <property type="match status" value="1"/>
</dbReference>
<evidence type="ECO:0000256" key="5">
    <source>
        <dbReference type="ARBA" id="ARBA00023098"/>
    </source>
</evidence>
<dbReference type="Proteomes" id="UP000000692">
    <property type="component" value="Chromosome"/>
</dbReference>
<dbReference type="GO" id="GO:0016410">
    <property type="term" value="F:N-acyltransferase activity"/>
    <property type="evidence" value="ECO:0007669"/>
    <property type="project" value="InterPro"/>
</dbReference>
<reference evidence="7 8" key="1">
    <citation type="journal article" date="2011" name="J. Bacteriol.">
        <title>Complete genome sequence of the industrial strain Ketogulonicigenium vulgare WSH-001.</title>
        <authorList>
            <person name="Liu L."/>
            <person name="Li Y."/>
            <person name="Zhang J."/>
            <person name="Zhou Z."/>
            <person name="Liu J."/>
            <person name="Li X."/>
            <person name="Zhou J."/>
            <person name="Du G."/>
            <person name="Wang L."/>
            <person name="Chen J."/>
        </authorList>
    </citation>
    <scope>NUCLEOTIDE SEQUENCE [LARGE SCALE GENOMIC DNA]</scope>
    <source>
        <strain evidence="7 8">WSH-001</strain>
    </source>
</reference>
<dbReference type="SUPFAM" id="SSF51161">
    <property type="entry name" value="Trimeric LpxA-like enzymes"/>
    <property type="match status" value="1"/>
</dbReference>
<dbReference type="KEGG" id="kvl:KVU_0585"/>
<dbReference type="PANTHER" id="PTHR43378:SF2">
    <property type="entry name" value="UDP-3-O-ACYLGLUCOSAMINE N-ACYLTRANSFERASE 1, MITOCHONDRIAL-RELATED"/>
    <property type="match status" value="1"/>
</dbReference>
<evidence type="ECO:0000313" key="7">
    <source>
        <dbReference type="EMBL" id="AEM40424.1"/>
    </source>
</evidence>
<dbReference type="AlphaFoldDB" id="F9Y3R0"/>
<dbReference type="Pfam" id="PF00132">
    <property type="entry name" value="Hexapep"/>
    <property type="match status" value="1"/>
</dbReference>
<evidence type="ECO:0000256" key="3">
    <source>
        <dbReference type="ARBA" id="ARBA00022679"/>
    </source>
</evidence>
<dbReference type="PATRIC" id="fig|759362.5.peg.612"/>
<evidence type="ECO:0000256" key="1">
    <source>
        <dbReference type="ARBA" id="ARBA00022516"/>
    </source>
</evidence>
<dbReference type="EMBL" id="CP002018">
    <property type="protein sequence ID" value="AEM40424.1"/>
    <property type="molecule type" value="Genomic_DNA"/>
</dbReference>
<dbReference type="eggNOG" id="COG1044">
    <property type="taxonomic scope" value="Bacteria"/>
</dbReference>
<dbReference type="EC" id="2.3.1.-" evidence="7"/>
<dbReference type="InterPro" id="IPR011004">
    <property type="entry name" value="Trimer_LpxA-like_sf"/>
</dbReference>
<dbReference type="GO" id="GO:0009245">
    <property type="term" value="P:lipid A biosynthetic process"/>
    <property type="evidence" value="ECO:0007669"/>
    <property type="project" value="UniProtKB-KW"/>
</dbReference>
<keyword evidence="8" id="KW-1185">Reference proteome</keyword>
<evidence type="ECO:0000256" key="6">
    <source>
        <dbReference type="ARBA" id="ARBA00023315"/>
    </source>
</evidence>
<dbReference type="NCBIfam" id="NF002060">
    <property type="entry name" value="PRK00892.1"/>
    <property type="match status" value="1"/>
</dbReference>
<dbReference type="PROSITE" id="PS00101">
    <property type="entry name" value="HEXAPEP_TRANSFERASES"/>
    <property type="match status" value="1"/>
</dbReference>
<protein>
    <submittedName>
        <fullName evidence="7">UDP-3-O-(3-hydroxymyristoyl) glucosamine N-acyltransferase</fullName>
        <ecNumber evidence="7">2.3.1.-</ecNumber>
    </submittedName>
</protein>
<keyword evidence="2" id="KW-0441">Lipid A biosynthesis</keyword>
<name>F9Y3R0_KETVW</name>
<dbReference type="Gene3D" id="2.160.10.10">
    <property type="entry name" value="Hexapeptide repeat proteins"/>
    <property type="match status" value="1"/>
</dbReference>
<keyword evidence="6 7" id="KW-0012">Acyltransferase</keyword>
<keyword evidence="5" id="KW-0443">Lipid metabolism</keyword>
<dbReference type="InterPro" id="IPR007691">
    <property type="entry name" value="LpxD"/>
</dbReference>
<keyword evidence="1" id="KW-0444">Lipid biosynthesis</keyword>
<dbReference type="RefSeq" id="WP_013383873.1">
    <property type="nucleotide sequence ID" value="NC_017384.1"/>
</dbReference>
<dbReference type="InterPro" id="IPR001451">
    <property type="entry name" value="Hexapep"/>
</dbReference>
<dbReference type="Gene3D" id="3.40.1390.10">
    <property type="entry name" value="MurE/MurF, N-terminal domain"/>
    <property type="match status" value="1"/>
</dbReference>